<evidence type="ECO:0000313" key="1">
    <source>
        <dbReference type="EMBL" id="AGS51961.1"/>
    </source>
</evidence>
<sequence length="47" mass="5301">MKDFSPVGLPLGDMVTLVSANRGFWTFRRQACRQEGINFPLDNSTLN</sequence>
<proteinExistence type="predicted"/>
<accession>A0A806JYD6</accession>
<reference evidence="1" key="1">
    <citation type="submission" date="2012-03" db="EMBL/GenBank/DDBJ databases">
        <title>Functional metagenomics reveals considerable lignocellulase gene clusters in the gut microbiome of a wood-feeding higher termite.</title>
        <authorList>
            <person name="Liu N."/>
        </authorList>
    </citation>
    <scope>NUCLEOTIDE SEQUENCE</scope>
</reference>
<dbReference type="EMBL" id="JQ844178">
    <property type="protein sequence ID" value="AGS51961.1"/>
    <property type="molecule type" value="Genomic_DNA"/>
</dbReference>
<organism evidence="1">
    <name type="scientific">uncultured bacterium contig00003</name>
    <dbReference type="NCBI Taxonomy" id="1181495"/>
    <lineage>
        <taxon>Bacteria</taxon>
        <taxon>environmental samples</taxon>
    </lineage>
</organism>
<name>A0A806JYD6_9BACT</name>
<dbReference type="AlphaFoldDB" id="A0A806JYD6"/>
<protein>
    <submittedName>
        <fullName evidence="1">Uncharacterized protein</fullName>
    </submittedName>
</protein>